<feature type="non-terminal residue" evidence="3">
    <location>
        <position position="210"/>
    </location>
</feature>
<name>A0A1Q3B6D3_CEPFO</name>
<evidence type="ECO:0000256" key="2">
    <source>
        <dbReference type="ARBA" id="ARBA00022679"/>
    </source>
</evidence>
<dbReference type="Proteomes" id="UP000187406">
    <property type="component" value="Unassembled WGS sequence"/>
</dbReference>
<accession>A0A1Q3B6D3</accession>
<comment type="similarity">
    <text evidence="1">Belongs to the UDP-glycosyltransferase family.</text>
</comment>
<gene>
    <name evidence="3" type="ORF">CFOL_v3_07104</name>
</gene>
<evidence type="ECO:0000313" key="4">
    <source>
        <dbReference type="Proteomes" id="UP000187406"/>
    </source>
</evidence>
<dbReference type="EMBL" id="BDDD01000311">
    <property type="protein sequence ID" value="GAV63586.1"/>
    <property type="molecule type" value="Genomic_DNA"/>
</dbReference>
<dbReference type="InterPro" id="IPR002213">
    <property type="entry name" value="UDP_glucos_trans"/>
</dbReference>
<protein>
    <submittedName>
        <fullName evidence="3">UDPGT domain-containing protein</fullName>
    </submittedName>
</protein>
<comment type="caution">
    <text evidence="3">The sequence shown here is derived from an EMBL/GenBank/DDBJ whole genome shotgun (WGS) entry which is preliminary data.</text>
</comment>
<dbReference type="Pfam" id="PF00201">
    <property type="entry name" value="UDPGT"/>
    <property type="match status" value="1"/>
</dbReference>
<evidence type="ECO:0000256" key="1">
    <source>
        <dbReference type="ARBA" id="ARBA00009995"/>
    </source>
</evidence>
<feature type="non-terminal residue" evidence="3">
    <location>
        <position position="1"/>
    </location>
</feature>
<dbReference type="OrthoDB" id="1927969at2759"/>
<dbReference type="PANTHER" id="PTHR11926:SF774">
    <property type="entry name" value="UDP-GLYCOSYLTRANSFERASE 85A1-RELATED"/>
    <property type="match status" value="1"/>
</dbReference>
<dbReference type="AlphaFoldDB" id="A0A1Q3B6D3"/>
<reference evidence="4" key="1">
    <citation type="submission" date="2016-04" db="EMBL/GenBank/DDBJ databases">
        <title>Cephalotus genome sequencing.</title>
        <authorList>
            <person name="Fukushima K."/>
            <person name="Hasebe M."/>
            <person name="Fang X."/>
        </authorList>
    </citation>
    <scope>NUCLEOTIDE SEQUENCE [LARGE SCALE GENOMIC DNA]</scope>
    <source>
        <strain evidence="4">cv. St1</strain>
    </source>
</reference>
<sequence length="210" mass="24047">SSLLFNYLDTVIDWISDMQGIRLRHLPSFVTNTDQDDIIMNFIKGEVGNIPKASKRVKEMAFPWLEMDINLGIPLWNMQLCTYSNKEQPWHLEWLDSKEPNTVGYVNFESLADITSQQLVEFSWGLANGKHTFLWVIRSDLVIGEFTILPPEFLSENKERGLTASWCPQEKVLSHPTIGGFLTHGLNSTMETLSSGAPMICWTFFTDRQT</sequence>
<keyword evidence="4" id="KW-1185">Reference proteome</keyword>
<organism evidence="3 4">
    <name type="scientific">Cephalotus follicularis</name>
    <name type="common">Albany pitcher plant</name>
    <dbReference type="NCBI Taxonomy" id="3775"/>
    <lineage>
        <taxon>Eukaryota</taxon>
        <taxon>Viridiplantae</taxon>
        <taxon>Streptophyta</taxon>
        <taxon>Embryophyta</taxon>
        <taxon>Tracheophyta</taxon>
        <taxon>Spermatophyta</taxon>
        <taxon>Magnoliopsida</taxon>
        <taxon>eudicotyledons</taxon>
        <taxon>Gunneridae</taxon>
        <taxon>Pentapetalae</taxon>
        <taxon>rosids</taxon>
        <taxon>fabids</taxon>
        <taxon>Oxalidales</taxon>
        <taxon>Cephalotaceae</taxon>
        <taxon>Cephalotus</taxon>
    </lineage>
</organism>
<dbReference type="Gene3D" id="3.40.50.2000">
    <property type="entry name" value="Glycogen Phosphorylase B"/>
    <property type="match status" value="2"/>
</dbReference>
<dbReference type="CDD" id="cd03784">
    <property type="entry name" value="GT1_Gtf-like"/>
    <property type="match status" value="1"/>
</dbReference>
<proteinExistence type="inferred from homology"/>
<keyword evidence="2" id="KW-0808">Transferase</keyword>
<dbReference type="InParanoid" id="A0A1Q3B6D3"/>
<dbReference type="SUPFAM" id="SSF53756">
    <property type="entry name" value="UDP-Glycosyltransferase/glycogen phosphorylase"/>
    <property type="match status" value="1"/>
</dbReference>
<dbReference type="GO" id="GO:0080044">
    <property type="term" value="F:quercetin 7-O-glucosyltransferase activity"/>
    <property type="evidence" value="ECO:0007669"/>
    <property type="project" value="TreeGrafter"/>
</dbReference>
<evidence type="ECO:0000313" key="3">
    <source>
        <dbReference type="EMBL" id="GAV63586.1"/>
    </source>
</evidence>
<dbReference type="PANTHER" id="PTHR11926">
    <property type="entry name" value="GLUCOSYL/GLUCURONOSYL TRANSFERASES"/>
    <property type="match status" value="1"/>
</dbReference>
<dbReference type="GO" id="GO:0080043">
    <property type="term" value="F:quercetin 3-O-glucosyltransferase activity"/>
    <property type="evidence" value="ECO:0007669"/>
    <property type="project" value="TreeGrafter"/>
</dbReference>